<dbReference type="Proteomes" id="UP000321635">
    <property type="component" value="Unassembled WGS sequence"/>
</dbReference>
<gene>
    <name evidence="1" type="ORF">ANI02nite_26380</name>
</gene>
<protein>
    <submittedName>
        <fullName evidence="1">Uncharacterized protein</fullName>
    </submittedName>
</protein>
<organism evidence="1 2">
    <name type="scientific">Acetobacter nitrogenifigens DSM 23921 = NBRC 105050</name>
    <dbReference type="NCBI Taxonomy" id="1120919"/>
    <lineage>
        <taxon>Bacteria</taxon>
        <taxon>Pseudomonadati</taxon>
        <taxon>Pseudomonadota</taxon>
        <taxon>Alphaproteobacteria</taxon>
        <taxon>Acetobacterales</taxon>
        <taxon>Acetobacteraceae</taxon>
        <taxon>Acetobacter</taxon>
    </lineage>
</organism>
<evidence type="ECO:0000313" key="1">
    <source>
        <dbReference type="EMBL" id="GEN60754.1"/>
    </source>
</evidence>
<proteinExistence type="predicted"/>
<dbReference type="STRING" id="1120919.GCA_000429165_02748"/>
<reference evidence="1 2" key="1">
    <citation type="submission" date="2019-07" db="EMBL/GenBank/DDBJ databases">
        <title>Whole genome shotgun sequence of Acetobacter nitrogenifigens NBRC 105050.</title>
        <authorList>
            <person name="Hosoyama A."/>
            <person name="Uohara A."/>
            <person name="Ohji S."/>
            <person name="Ichikawa N."/>
        </authorList>
    </citation>
    <scope>NUCLEOTIDE SEQUENCE [LARGE SCALE GENOMIC DNA]</scope>
    <source>
        <strain evidence="1 2">NBRC 105050</strain>
    </source>
</reference>
<dbReference type="EMBL" id="BJYF01000021">
    <property type="protein sequence ID" value="GEN60754.1"/>
    <property type="molecule type" value="Genomic_DNA"/>
</dbReference>
<keyword evidence="2" id="KW-1185">Reference proteome</keyword>
<comment type="caution">
    <text evidence="1">The sequence shown here is derived from an EMBL/GenBank/DDBJ whole genome shotgun (WGS) entry which is preliminary data.</text>
</comment>
<name>A0A511XCR6_9PROT</name>
<dbReference type="AlphaFoldDB" id="A0A511XCR6"/>
<evidence type="ECO:0000313" key="2">
    <source>
        <dbReference type="Proteomes" id="UP000321635"/>
    </source>
</evidence>
<accession>A0A511XCR6</accession>
<sequence length="126" mass="13427">MGVSLPDLVSCAGQPAERMRVGRDDWVLIFAPVTITTPSVTGSVPLLGDLLKPSVTASAQESCRMTARVRGGRIASLHYVGTSSLLFGAHAACAPLVRDCLKYPDRTSLPKNYDADAILSQKEDEP</sequence>